<evidence type="ECO:0000313" key="1">
    <source>
        <dbReference type="EMBL" id="KAK1697383.1"/>
    </source>
</evidence>
<name>A0AAD8X556_LOLMU</name>
<dbReference type="Proteomes" id="UP001231189">
    <property type="component" value="Unassembled WGS sequence"/>
</dbReference>
<accession>A0AAD8X556</accession>
<evidence type="ECO:0000313" key="2">
    <source>
        <dbReference type="Proteomes" id="UP001231189"/>
    </source>
</evidence>
<protein>
    <submittedName>
        <fullName evidence="1">Uncharacterized protein</fullName>
    </submittedName>
</protein>
<proteinExistence type="predicted"/>
<dbReference type="EMBL" id="JAUUTY010000001">
    <property type="protein sequence ID" value="KAK1697383.1"/>
    <property type="molecule type" value="Genomic_DNA"/>
</dbReference>
<dbReference type="AlphaFoldDB" id="A0AAD8X556"/>
<keyword evidence="2" id="KW-1185">Reference proteome</keyword>
<gene>
    <name evidence="1" type="ORF">QYE76_014080</name>
</gene>
<sequence length="145" mass="16431">MPPRKLTKHNAHVSKMATTDLGNNEWERSKISQQDINLLKKLGISSKQDSLRFPKEESYPRPPMEYRVSFVDHLIRGVSSPIHDFLRGLLFINPSKEIFSELDEINAQVLFLHEASSPKRRWGHEVADTSVWPGLGRAACGVATP</sequence>
<reference evidence="1" key="1">
    <citation type="submission" date="2023-07" db="EMBL/GenBank/DDBJ databases">
        <title>A chromosome-level genome assembly of Lolium multiflorum.</title>
        <authorList>
            <person name="Chen Y."/>
            <person name="Copetti D."/>
            <person name="Kolliker R."/>
            <person name="Studer B."/>
        </authorList>
    </citation>
    <scope>NUCLEOTIDE SEQUENCE</scope>
    <source>
        <strain evidence="1">02402/16</strain>
        <tissue evidence="1">Leaf</tissue>
    </source>
</reference>
<comment type="caution">
    <text evidence="1">The sequence shown here is derived from an EMBL/GenBank/DDBJ whole genome shotgun (WGS) entry which is preliminary data.</text>
</comment>
<organism evidence="1 2">
    <name type="scientific">Lolium multiflorum</name>
    <name type="common">Italian ryegrass</name>
    <name type="synonym">Lolium perenne subsp. multiflorum</name>
    <dbReference type="NCBI Taxonomy" id="4521"/>
    <lineage>
        <taxon>Eukaryota</taxon>
        <taxon>Viridiplantae</taxon>
        <taxon>Streptophyta</taxon>
        <taxon>Embryophyta</taxon>
        <taxon>Tracheophyta</taxon>
        <taxon>Spermatophyta</taxon>
        <taxon>Magnoliopsida</taxon>
        <taxon>Liliopsida</taxon>
        <taxon>Poales</taxon>
        <taxon>Poaceae</taxon>
        <taxon>BOP clade</taxon>
        <taxon>Pooideae</taxon>
        <taxon>Poodae</taxon>
        <taxon>Poeae</taxon>
        <taxon>Poeae Chloroplast Group 2 (Poeae type)</taxon>
        <taxon>Loliodinae</taxon>
        <taxon>Loliinae</taxon>
        <taxon>Lolium</taxon>
    </lineage>
</organism>